<dbReference type="PANTHER" id="PTHR10336">
    <property type="entry name" value="PHOSPHOINOSITIDE-SPECIFIC PHOSPHOLIPASE C FAMILY PROTEIN"/>
    <property type="match status" value="1"/>
</dbReference>
<dbReference type="SMART" id="SM00239">
    <property type="entry name" value="C2"/>
    <property type="match status" value="1"/>
</dbReference>
<dbReference type="CDD" id="cd00275">
    <property type="entry name" value="C2_PLC_like"/>
    <property type="match status" value="1"/>
</dbReference>
<dbReference type="InterPro" id="IPR037862">
    <property type="entry name" value="PLC-beta_PH"/>
</dbReference>
<evidence type="ECO:0000256" key="3">
    <source>
        <dbReference type="ARBA" id="ARBA00022963"/>
    </source>
</evidence>
<accession>A0ABN8LTE0</accession>
<dbReference type="PIRSF" id="PIRSF000956">
    <property type="entry name" value="PLC-beta"/>
    <property type="match status" value="1"/>
</dbReference>
<dbReference type="Pfam" id="PF00388">
    <property type="entry name" value="PI-PLC-X"/>
    <property type="match status" value="1"/>
</dbReference>
<dbReference type="InterPro" id="IPR001192">
    <property type="entry name" value="PI-PLC_fam"/>
</dbReference>
<reference evidence="11 12" key="1">
    <citation type="submission" date="2022-05" db="EMBL/GenBank/DDBJ databases">
        <authorList>
            <consortium name="Genoscope - CEA"/>
            <person name="William W."/>
        </authorList>
    </citation>
    <scope>NUCLEOTIDE SEQUENCE [LARGE SCALE GENOMIC DNA]</scope>
</reference>
<keyword evidence="3 6" id="KW-0442">Lipid degradation</keyword>
<evidence type="ECO:0000256" key="2">
    <source>
        <dbReference type="ARBA" id="ARBA00022801"/>
    </source>
</evidence>
<name>A0ABN8LTE0_9CNID</name>
<feature type="compositionally biased region" description="Basic and acidic residues" evidence="8">
    <location>
        <begin position="669"/>
        <end position="682"/>
    </location>
</feature>
<keyword evidence="5" id="KW-0807">Transducer</keyword>
<feature type="region of interest" description="Disordered" evidence="8">
    <location>
        <begin position="649"/>
        <end position="733"/>
    </location>
</feature>
<feature type="region of interest" description="Disordered" evidence="8">
    <location>
        <begin position="608"/>
        <end position="635"/>
    </location>
</feature>
<evidence type="ECO:0000256" key="7">
    <source>
        <dbReference type="SAM" id="Coils"/>
    </source>
</evidence>
<dbReference type="Gene3D" id="1.10.238.10">
    <property type="entry name" value="EF-hand"/>
    <property type="match status" value="1"/>
</dbReference>
<sequence length="1506" mass="171918">MAAPRISWDVYVPDLLQNGTRLTRWDEESNLSQGLSFCVDKYGFFLAWKEEDKEEGIVLDLCHVSEVRPGGVPKDVKLRDFLQSDGEGSLEDRSFTLVCGQNLVEVSYMHFCAESSKIAEEWVKGLIPLLHNLKLYNASILTQLLKLYVKLGHLAGPSNKISVKSICKCLNVGKYEQRVFEGLEAMKLPCGKNDEFDYASFCFEQFYQLYLRVCGRLEMEQLCIKWGGGKAPYLNVYQLVKFLNQEQRDPRLNEILYPYYNKDKALLLIRKYEKSKDNLARDRITVNGLTRYLLSDDNLLMMPNRVEIYQDMTQPLSHYFINSSHNTYLVGRQFGGKSSVEMYRQCLLAGCRCIELDCWDGPGDEPIITHGKAMCTNIWFKDVIEAIRDSAFVTSEYPVILSFENHCSKNQQYRMACICSDTFGDMLLKLPLDSHPLEEGVPLPSPSHLKRKIIIKNKKLKPEQESEDLWSDYEPSDISGFRTGSIKETAIIDDEIEEEEEVLESDIDDSRDRSTSCEEFNRLMEYSDKMCNDLLRDSTTTAIEELPSDEDKAVTLDDIAQYSSFSAYSSLLLSKVFNDVGLNGFKDPESAFVMSQNSRNVFEMQGIENLNDKSSSDSCSTGSLRTSEDISPGNRISGLSFGSTLSAVSDSSNDSDLSVTPTVTVTKSGESHYEFPPTKDENSNPDASVVIKPNRHNGGLESIQEVSDATENSDSRYADDSDDSSQKFEKRSKFYVVPEQEDIDSNNGKITSSAVEYNGKVDNKMTHTSVHGTFSSSSTRSSNDFSYEQRFVVDRKESNVSVQSSESNPDDDEERDVLSEFKKREEKLTAYGSSLRLNMGGKKTSRAASLTPDDLEQLSQFRSTLTTGSIHPYLSVLVNYIHPVPFSGFDEAEKKNLSYHISSFNESTGFGLLKASPVEFVKYNKRQQSRIYPKGSRVDSSNYMPQVFWNVGCQMVSLNFQTSDLAFQLNDGKFEYNGRCGYLLKPEIMCRSDRQFDPFTESVIDGMVAASVTVKVISGQFLSDKKITTCVEVDMYGLPTDTLRKKYRTKYIQNNGMDPVYDEDEFVFRRIVLPELVLLRFGVIDDNDKLIAQRVVPLDGLQSGFRHISLRTENNMPLPLATLFCQISLKTYVPERYTAIVNELSEPMKYISEADRRAKQMASVFGIEETEEESSLPSFIKKSSSAPAISKMKAPSLNSINNIGIGTCALSYSGARSSSELTLIESNVPKKHDFKFSPIIVVELKKDKNFVKVFKRHQKENEALLKRYAKERSAMQRDHTGELEKVVTDYEKIKINAIRTFERAVKRCGEEKSEELRKVHESKMLFLNKTQTDKAKERLSSQTEEWTNMINRQVEEEIRMFEEQAAQQLDTLKKVMDSAHESQHKEVTSRHEKESSEMTRKQTRQSMETVKALFLDKTIECKEERDRRHRELDSQNMKQFVDERQKLSHRQEREIEELKNQHKEEQKNLEVEFQKLVTENLDKIKTNGEKCRKAIHTAFQTVLPTH</sequence>
<evidence type="ECO:0000259" key="10">
    <source>
        <dbReference type="PROSITE" id="PS50008"/>
    </source>
</evidence>
<comment type="caution">
    <text evidence="11">The sequence shown here is derived from an EMBL/GenBank/DDBJ whole genome shotgun (WGS) entry which is preliminary data.</text>
</comment>
<proteinExistence type="predicted"/>
<dbReference type="InterPro" id="IPR053945">
    <property type="entry name" value="PLCB1-4-like_EFh"/>
</dbReference>
<feature type="compositionally biased region" description="Low complexity" evidence="8">
    <location>
        <begin position="616"/>
        <end position="625"/>
    </location>
</feature>
<feature type="domain" description="C2" evidence="9">
    <location>
        <begin position="990"/>
        <end position="1118"/>
    </location>
</feature>
<dbReference type="Pfam" id="PF22631">
    <property type="entry name" value="PLCB1-4-like_EFh"/>
    <property type="match status" value="1"/>
</dbReference>
<dbReference type="SUPFAM" id="SSF50729">
    <property type="entry name" value="PH domain-like"/>
    <property type="match status" value="1"/>
</dbReference>
<evidence type="ECO:0000256" key="5">
    <source>
        <dbReference type="ARBA" id="ARBA00023224"/>
    </source>
</evidence>
<evidence type="ECO:0000256" key="1">
    <source>
        <dbReference type="ARBA" id="ARBA00012368"/>
    </source>
</evidence>
<dbReference type="Pfam" id="PF09279">
    <property type="entry name" value="EF-hand_like"/>
    <property type="match status" value="1"/>
</dbReference>
<dbReference type="Gene3D" id="3.20.20.190">
    <property type="entry name" value="Phosphatidylinositol (PI) phosphodiesterase"/>
    <property type="match status" value="2"/>
</dbReference>
<dbReference type="EC" id="3.1.4.11" evidence="1 6"/>
<dbReference type="CDD" id="cd16200">
    <property type="entry name" value="EFh_PI-PLCbeta"/>
    <property type="match status" value="1"/>
</dbReference>
<evidence type="ECO:0000313" key="12">
    <source>
        <dbReference type="Proteomes" id="UP001159427"/>
    </source>
</evidence>
<dbReference type="SUPFAM" id="SSF49562">
    <property type="entry name" value="C2 domain (Calcium/lipid-binding domain, CaLB)"/>
    <property type="match status" value="1"/>
</dbReference>
<feature type="region of interest" description="Disordered" evidence="8">
    <location>
        <begin position="796"/>
        <end position="817"/>
    </location>
</feature>
<keyword evidence="2 6" id="KW-0378">Hydrolase</keyword>
<dbReference type="PANTHER" id="PTHR10336:SF36">
    <property type="entry name" value="1-PHOSPHATIDYLINOSITOL 4,5-BISPHOSPHATE PHOSPHODIESTERASE BETA-4"/>
    <property type="match status" value="1"/>
</dbReference>
<feature type="region of interest" description="Disordered" evidence="8">
    <location>
        <begin position="1379"/>
        <end position="1405"/>
    </location>
</feature>
<dbReference type="InterPro" id="IPR000909">
    <property type="entry name" value="PLipase_C_PInositol-sp_X_dom"/>
</dbReference>
<feature type="domain" description="PI-PLC Y-box" evidence="10">
    <location>
        <begin position="874"/>
        <end position="989"/>
    </location>
</feature>
<dbReference type="InterPro" id="IPR035892">
    <property type="entry name" value="C2_domain_sf"/>
</dbReference>
<evidence type="ECO:0000259" key="9">
    <source>
        <dbReference type="PROSITE" id="PS50004"/>
    </source>
</evidence>
<dbReference type="SUPFAM" id="SSF69989">
    <property type="entry name" value="C-terminal domain of PLC-beta"/>
    <property type="match status" value="1"/>
</dbReference>
<dbReference type="PROSITE" id="PS50007">
    <property type="entry name" value="PIPLC_X_DOMAIN"/>
    <property type="match status" value="1"/>
</dbReference>
<dbReference type="Gene3D" id="2.30.29.240">
    <property type="match status" value="1"/>
</dbReference>
<dbReference type="Gene3D" id="1.20.1230.10">
    <property type="entry name" value="Phospholipase C beta, distal C-terminal domain"/>
    <property type="match status" value="1"/>
</dbReference>
<protein>
    <recommendedName>
        <fullName evidence="1 6">Phosphoinositide phospholipase C</fullName>
        <ecNumber evidence="1 6">3.1.4.11</ecNumber>
    </recommendedName>
</protein>
<keyword evidence="4 6" id="KW-0443">Lipid metabolism</keyword>
<dbReference type="SUPFAM" id="SSF47473">
    <property type="entry name" value="EF-hand"/>
    <property type="match status" value="1"/>
</dbReference>
<dbReference type="Gene3D" id="2.60.40.150">
    <property type="entry name" value="C2 domain"/>
    <property type="match status" value="1"/>
</dbReference>
<evidence type="ECO:0000256" key="6">
    <source>
        <dbReference type="RuleBase" id="RU361133"/>
    </source>
</evidence>
<gene>
    <name evidence="11" type="ORF">PEVE_00004356</name>
</gene>
<dbReference type="CDD" id="cd13361">
    <property type="entry name" value="PH_PLC_beta"/>
    <property type="match status" value="1"/>
</dbReference>
<dbReference type="InterPro" id="IPR042531">
    <property type="entry name" value="PLC-beta_C_sf"/>
</dbReference>
<organism evidence="11 12">
    <name type="scientific">Porites evermanni</name>
    <dbReference type="NCBI Taxonomy" id="104178"/>
    <lineage>
        <taxon>Eukaryota</taxon>
        <taxon>Metazoa</taxon>
        <taxon>Cnidaria</taxon>
        <taxon>Anthozoa</taxon>
        <taxon>Hexacorallia</taxon>
        <taxon>Scleractinia</taxon>
        <taxon>Fungiina</taxon>
        <taxon>Poritidae</taxon>
        <taxon>Porites</taxon>
    </lineage>
</organism>
<dbReference type="PRINTS" id="PR00390">
    <property type="entry name" value="PHPHLIPASEC"/>
</dbReference>
<comment type="catalytic activity">
    <reaction evidence="6">
        <text>a 1,2-diacyl-sn-glycero-3-phospho-(1D-myo-inositol-4,5-bisphosphate) + H2O = 1D-myo-inositol 1,4,5-trisphosphate + a 1,2-diacyl-sn-glycerol + H(+)</text>
        <dbReference type="Rhea" id="RHEA:33179"/>
        <dbReference type="ChEBI" id="CHEBI:15377"/>
        <dbReference type="ChEBI" id="CHEBI:15378"/>
        <dbReference type="ChEBI" id="CHEBI:17815"/>
        <dbReference type="ChEBI" id="CHEBI:58456"/>
        <dbReference type="ChEBI" id="CHEBI:203600"/>
        <dbReference type="EC" id="3.1.4.11"/>
    </reaction>
</comment>
<feature type="compositionally biased region" description="Basic and acidic residues" evidence="8">
    <location>
        <begin position="1379"/>
        <end position="1400"/>
    </location>
</feature>
<dbReference type="InterPro" id="IPR015359">
    <property type="entry name" value="PLC_EF-hand-like"/>
</dbReference>
<dbReference type="EMBL" id="CALNXI010000127">
    <property type="protein sequence ID" value="CAH3019832.1"/>
    <property type="molecule type" value="Genomic_DNA"/>
</dbReference>
<evidence type="ECO:0000256" key="4">
    <source>
        <dbReference type="ARBA" id="ARBA00023098"/>
    </source>
</evidence>
<dbReference type="Pfam" id="PF17787">
    <property type="entry name" value="PH_14"/>
    <property type="match status" value="1"/>
</dbReference>
<dbReference type="SUPFAM" id="SSF51695">
    <property type="entry name" value="PLC-like phosphodiesterases"/>
    <property type="match status" value="1"/>
</dbReference>
<feature type="compositionally biased region" description="Basic and acidic residues" evidence="8">
    <location>
        <begin position="713"/>
        <end position="732"/>
    </location>
</feature>
<dbReference type="Pfam" id="PF00387">
    <property type="entry name" value="PI-PLC-Y"/>
    <property type="match status" value="1"/>
</dbReference>
<dbReference type="InterPro" id="IPR011992">
    <property type="entry name" value="EF-hand-dom_pair"/>
</dbReference>
<dbReference type="SMART" id="SM00148">
    <property type="entry name" value="PLCXc"/>
    <property type="match status" value="1"/>
</dbReference>
<evidence type="ECO:0000256" key="8">
    <source>
        <dbReference type="SAM" id="MobiDB-lite"/>
    </source>
</evidence>
<dbReference type="PROSITE" id="PS50008">
    <property type="entry name" value="PIPLC_Y_DOMAIN"/>
    <property type="match status" value="1"/>
</dbReference>
<feature type="compositionally biased region" description="Low complexity" evidence="8">
    <location>
        <begin position="649"/>
        <end position="660"/>
    </location>
</feature>
<feature type="coiled-coil region" evidence="7">
    <location>
        <begin position="1441"/>
        <end position="1479"/>
    </location>
</feature>
<dbReference type="InterPro" id="IPR001711">
    <property type="entry name" value="PLipase_C_Pinositol-sp_Y"/>
</dbReference>
<dbReference type="InterPro" id="IPR017946">
    <property type="entry name" value="PLC-like_Pdiesterase_TIM-brl"/>
</dbReference>
<dbReference type="Proteomes" id="UP001159427">
    <property type="component" value="Unassembled WGS sequence"/>
</dbReference>
<dbReference type="InterPro" id="IPR000008">
    <property type="entry name" value="C2_dom"/>
</dbReference>
<keyword evidence="7" id="KW-0175">Coiled coil</keyword>
<keyword evidence="12" id="KW-1185">Reference proteome</keyword>
<dbReference type="PROSITE" id="PS50004">
    <property type="entry name" value="C2"/>
    <property type="match status" value="1"/>
</dbReference>
<dbReference type="InterPro" id="IPR016280">
    <property type="entry name" value="PLC-beta"/>
</dbReference>
<evidence type="ECO:0000313" key="11">
    <source>
        <dbReference type="EMBL" id="CAH3019832.1"/>
    </source>
</evidence>
<dbReference type="SMART" id="SM00149">
    <property type="entry name" value="PLCYc"/>
    <property type="match status" value="1"/>
</dbReference>